<comment type="caution">
    <text evidence="1">The sequence shown here is derived from an EMBL/GenBank/DDBJ whole genome shotgun (WGS) entry which is preliminary data.</text>
</comment>
<evidence type="ECO:0008006" key="3">
    <source>
        <dbReference type="Google" id="ProtNLM"/>
    </source>
</evidence>
<keyword evidence="2" id="KW-1185">Reference proteome</keyword>
<evidence type="ECO:0000313" key="2">
    <source>
        <dbReference type="Proteomes" id="UP000308199"/>
    </source>
</evidence>
<dbReference type="AlphaFoldDB" id="A0A4S4LQ68"/>
<organism evidence="1 2">
    <name type="scientific">Phellinidium pouzarii</name>
    <dbReference type="NCBI Taxonomy" id="167371"/>
    <lineage>
        <taxon>Eukaryota</taxon>
        <taxon>Fungi</taxon>
        <taxon>Dikarya</taxon>
        <taxon>Basidiomycota</taxon>
        <taxon>Agaricomycotina</taxon>
        <taxon>Agaricomycetes</taxon>
        <taxon>Hymenochaetales</taxon>
        <taxon>Hymenochaetaceae</taxon>
        <taxon>Phellinidium</taxon>
    </lineage>
</organism>
<gene>
    <name evidence="1" type="ORF">EW145_g94</name>
</gene>
<proteinExistence type="predicted"/>
<protein>
    <recommendedName>
        <fullName evidence="3">N-acetyltransferase domain-containing protein</fullName>
    </recommendedName>
</protein>
<reference evidence="1 2" key="1">
    <citation type="submission" date="2019-02" db="EMBL/GenBank/DDBJ databases">
        <title>Genome sequencing of the rare red list fungi Phellinidium pouzarii.</title>
        <authorList>
            <person name="Buettner E."/>
            <person name="Kellner H."/>
        </authorList>
    </citation>
    <scope>NUCLEOTIDE SEQUENCE [LARGE SCALE GENOMIC DNA]</scope>
    <source>
        <strain evidence="1 2">DSM 108285</strain>
    </source>
</reference>
<dbReference type="Proteomes" id="UP000308199">
    <property type="component" value="Unassembled WGS sequence"/>
</dbReference>
<dbReference type="Gene3D" id="3.40.630.30">
    <property type="match status" value="1"/>
</dbReference>
<sequence>MITTPHNVNEKEGPRVEPLRLEHLDNVYDTINAAFKDDPMSKYINEGTKEPGPRGRAVLKRIWKSVYGHSIKRRLTYTVNAGDAIIVATPAEEDIAKPSPIDSAIDFFLQAFENLFGHLTEQNKRSQELKRKVKKLSEENLGDSAKDMIHINLLATRPESQGNGYGTALD</sequence>
<accession>A0A4S4LQ68</accession>
<name>A0A4S4LQ68_9AGAM</name>
<dbReference type="EMBL" id="SGPK01000002">
    <property type="protein sequence ID" value="THH12250.1"/>
    <property type="molecule type" value="Genomic_DNA"/>
</dbReference>
<evidence type="ECO:0000313" key="1">
    <source>
        <dbReference type="EMBL" id="THH12250.1"/>
    </source>
</evidence>
<dbReference type="OrthoDB" id="2744543at2759"/>